<organism evidence="3 4">
    <name type="scientific">Megalops atlanticus</name>
    <name type="common">Tarpon</name>
    <name type="synonym">Clupea gigantea</name>
    <dbReference type="NCBI Taxonomy" id="7932"/>
    <lineage>
        <taxon>Eukaryota</taxon>
        <taxon>Metazoa</taxon>
        <taxon>Chordata</taxon>
        <taxon>Craniata</taxon>
        <taxon>Vertebrata</taxon>
        <taxon>Euteleostomi</taxon>
        <taxon>Actinopterygii</taxon>
        <taxon>Neopterygii</taxon>
        <taxon>Teleostei</taxon>
        <taxon>Elopiformes</taxon>
        <taxon>Megalopidae</taxon>
        <taxon>Megalops</taxon>
    </lineage>
</organism>
<proteinExistence type="predicted"/>
<accession>A0A9D3Q4W3</accession>
<keyword evidence="1" id="KW-1133">Transmembrane helix</keyword>
<dbReference type="OrthoDB" id="10070917at2759"/>
<dbReference type="Gene3D" id="2.60.40.1180">
    <property type="entry name" value="Golgi alpha-mannosidase II"/>
    <property type="match status" value="1"/>
</dbReference>
<dbReference type="AlphaFoldDB" id="A0A9D3Q4W3"/>
<dbReference type="InterPro" id="IPR017853">
    <property type="entry name" value="GH"/>
</dbReference>
<feature type="transmembrane region" description="Helical" evidence="1">
    <location>
        <begin position="76"/>
        <end position="96"/>
    </location>
</feature>
<dbReference type="EMBL" id="JAFDVH010000007">
    <property type="protein sequence ID" value="KAG7473800.1"/>
    <property type="molecule type" value="Genomic_DNA"/>
</dbReference>
<protein>
    <recommendedName>
        <fullName evidence="2">Glycosyl hydrolase family 31 C-terminal domain-containing protein</fullName>
    </recommendedName>
</protein>
<dbReference type="InterPro" id="IPR048395">
    <property type="entry name" value="Glyco_hydro_31_C"/>
</dbReference>
<evidence type="ECO:0000313" key="4">
    <source>
        <dbReference type="Proteomes" id="UP001046870"/>
    </source>
</evidence>
<reference evidence="3" key="1">
    <citation type="submission" date="2021-01" db="EMBL/GenBank/DDBJ databases">
        <authorList>
            <person name="Zahm M."/>
            <person name="Roques C."/>
            <person name="Cabau C."/>
            <person name="Klopp C."/>
            <person name="Donnadieu C."/>
            <person name="Jouanno E."/>
            <person name="Lampietro C."/>
            <person name="Louis A."/>
            <person name="Herpin A."/>
            <person name="Echchiki A."/>
            <person name="Berthelot C."/>
            <person name="Parey E."/>
            <person name="Roest-Crollius H."/>
            <person name="Braasch I."/>
            <person name="Postlethwait J."/>
            <person name="Bobe J."/>
            <person name="Montfort J."/>
            <person name="Bouchez O."/>
            <person name="Begum T."/>
            <person name="Mejri S."/>
            <person name="Adams A."/>
            <person name="Chen W.-J."/>
            <person name="Guiguen Y."/>
        </authorList>
    </citation>
    <scope>NUCLEOTIDE SEQUENCE</scope>
    <source>
        <strain evidence="3">YG-15Mar2019-1</strain>
        <tissue evidence="3">Brain</tissue>
    </source>
</reference>
<sequence>SGLRLRQTQAKSARQANKLLRSYSQALLPNPRKTAHRSTINAITKQNLYSNMWNPSPIPEVTWDTGLKEMNETWKGAIACLGVAVFFVMTIGIIYWQVVDQPNKNWILRGSFSGLIWERRTNSLVIQTLTEDKTFVEIDVGNVGNSDTEVPFVRNLCWLNKTEFCYTWDSFADVKISLESDDASGTECYRIIWTALHCHVDLKDCFSMANVSWYGGAGVHAQSWPINSANVSMQPFTVSDLRDNPAGYGSVLERYFLGSSGVAVLVAPEVPLQMGFDSRRQFCLRTAPSMELQPLEYAVCVGRDLKAVHQEVGRQLSLHERVLPNLDILRLPFWKLLAKVDSGAKVERELRTFSNRLRRHHLGESVISLNEHSTSLLSDMDHEYISGRRRTSKRQTKDLPLVKLLNISITLSPFLSVDTRQFQISMQDGTEAYWLSVPTAPHGQLVPLLTQWHGSFCVKLNITNQAAVNWFLDKVASLQAHLDMEYVFLEGGEGNLFEEKTLRPPKDMAGDEYVGLLAGVATRVGNSAVMTSGTRSSHVPLFIRMAPLQDDWTHSGLKGIIPAVLHHSLLGYNFFIPDAVGGSLSSEFVTDEELFIRWLEIVSFLPVITFQTPPWVCGEDRVLNLTRFYISRHREFVVPLIVKYADEWKAQGSPIYRPLWWISPSDALTHGIDDEFLIGDEVLVAPVTERGALRRDIYLPGSDIQWQDAINAQVFDGGTLLENYPVGLEEVAVFLRRNS</sequence>
<gene>
    <name evidence="3" type="ORF">MATL_G00099680</name>
</gene>
<dbReference type="Gene3D" id="3.20.20.80">
    <property type="entry name" value="Glycosidases"/>
    <property type="match status" value="1"/>
</dbReference>
<keyword evidence="1" id="KW-0472">Membrane</keyword>
<dbReference type="SUPFAM" id="SSF51011">
    <property type="entry name" value="Glycosyl hydrolase domain"/>
    <property type="match status" value="1"/>
</dbReference>
<dbReference type="PANTHER" id="PTHR43053">
    <property type="entry name" value="GLYCOSIDASE FAMILY 31"/>
    <property type="match status" value="1"/>
</dbReference>
<dbReference type="InterPro" id="IPR050985">
    <property type="entry name" value="Alpha-glycosidase_related"/>
</dbReference>
<evidence type="ECO:0000313" key="3">
    <source>
        <dbReference type="EMBL" id="KAG7473800.1"/>
    </source>
</evidence>
<dbReference type="Proteomes" id="UP001046870">
    <property type="component" value="Chromosome 7"/>
</dbReference>
<dbReference type="SUPFAM" id="SSF51445">
    <property type="entry name" value="(Trans)glycosidases"/>
    <property type="match status" value="1"/>
</dbReference>
<feature type="non-terminal residue" evidence="3">
    <location>
        <position position="739"/>
    </location>
</feature>
<comment type="caution">
    <text evidence="3">The sequence shown here is derived from an EMBL/GenBank/DDBJ whole genome shotgun (WGS) entry which is preliminary data.</text>
</comment>
<evidence type="ECO:0000259" key="2">
    <source>
        <dbReference type="Pfam" id="PF21365"/>
    </source>
</evidence>
<dbReference type="InterPro" id="IPR013780">
    <property type="entry name" value="Glyco_hydro_b"/>
</dbReference>
<dbReference type="Pfam" id="PF21365">
    <property type="entry name" value="Glyco_hydro_31_3rd"/>
    <property type="match status" value="1"/>
</dbReference>
<dbReference type="PANTHER" id="PTHR43053:SF6">
    <property type="entry name" value="SITS-BINDING PROTEIN"/>
    <property type="match status" value="1"/>
</dbReference>
<keyword evidence="4" id="KW-1185">Reference proteome</keyword>
<evidence type="ECO:0000256" key="1">
    <source>
        <dbReference type="SAM" id="Phobius"/>
    </source>
</evidence>
<name>A0A9D3Q4W3_MEGAT</name>
<keyword evidence="1" id="KW-0812">Transmembrane</keyword>
<feature type="domain" description="Glycosyl hydrolase family 31 C-terminal" evidence="2">
    <location>
        <begin position="652"/>
        <end position="739"/>
    </location>
</feature>